<evidence type="ECO:0000256" key="1">
    <source>
        <dbReference type="ARBA" id="ARBA00003520"/>
    </source>
</evidence>
<evidence type="ECO:0000313" key="3">
    <source>
        <dbReference type="WBParaSite" id="snap_masked-unitig_40709-processed-gene-0.1-mRNA-1"/>
    </source>
</evidence>
<dbReference type="InterPro" id="IPR043129">
    <property type="entry name" value="ATPase_NBD"/>
</dbReference>
<keyword evidence="2" id="KW-1185">Reference proteome</keyword>
<dbReference type="WBParaSite" id="snap_masked-unitig_40709-processed-gene-0.1-mRNA-1">
    <property type="protein sequence ID" value="snap_masked-unitig_40709-processed-gene-0.1-mRNA-1"/>
    <property type="gene ID" value="snap_masked-unitig_40709-processed-gene-0.1"/>
</dbReference>
<organism evidence="2 3">
    <name type="scientific">Macrostomum lignano</name>
    <dbReference type="NCBI Taxonomy" id="282301"/>
    <lineage>
        <taxon>Eukaryota</taxon>
        <taxon>Metazoa</taxon>
        <taxon>Spiralia</taxon>
        <taxon>Lophotrochozoa</taxon>
        <taxon>Platyhelminthes</taxon>
        <taxon>Rhabditophora</taxon>
        <taxon>Macrostomorpha</taxon>
        <taxon>Macrostomida</taxon>
        <taxon>Macrostomidae</taxon>
        <taxon>Macrostomum</taxon>
    </lineage>
</organism>
<name>A0A1I8JS33_9PLAT</name>
<dbReference type="Proteomes" id="UP000095280">
    <property type="component" value="Unplaced"/>
</dbReference>
<dbReference type="AlphaFoldDB" id="A0A1I8JS33"/>
<comment type="function">
    <text evidence="1">Actins are highly conserved proteins that are involved in various types of cell motility and are ubiquitously expressed in all eukaryotic cells.</text>
</comment>
<dbReference type="Gene3D" id="3.30.420.40">
    <property type="match status" value="3"/>
</dbReference>
<evidence type="ECO:0000313" key="2">
    <source>
        <dbReference type="Proteomes" id="UP000095280"/>
    </source>
</evidence>
<dbReference type="InterPro" id="IPR004000">
    <property type="entry name" value="Actin"/>
</dbReference>
<protein>
    <submittedName>
        <fullName evidence="3">Actin-related protein 2</fullName>
    </submittedName>
</protein>
<proteinExistence type="predicted"/>
<sequence>AFFGLIRSVLDHKRGRPKLNRQQSGAWLLCQGGGSSANAAAACLERSLRTLSHSDNSLFCYKAIQIVNQASMDSKGRHVVVCDNGTGFVKCGRALRELIPMHIFPSLVGRPILAPASFAAFGDVEIRTLMVGDELREVRQIAAGQQLELTCCHLYDYIFASKKMNLDCPNTKRPTLLMLSADLRQSVSWKGALCAMWLTILLRRSGWSLETTVLAGEYTLPDGRVSGERFQAPEALFQPHLVDVDGVWRGGTLLFKHHPAGGHGHQARVSTRRLCYRAAPTTMCLKGDTERLSKFKIRIEDPPRRKHMVFLGGAILADIMKDHDDKFWISRQEYQEMGVGALKKLSGAAA</sequence>
<accession>A0A1I8JS33</accession>
<dbReference type="SMART" id="SM00268">
    <property type="entry name" value="ACTIN"/>
    <property type="match status" value="1"/>
</dbReference>
<reference evidence="3" key="1">
    <citation type="submission" date="2016-11" db="UniProtKB">
        <authorList>
            <consortium name="WormBaseParasite"/>
        </authorList>
    </citation>
    <scope>IDENTIFICATION</scope>
</reference>
<dbReference type="Gene3D" id="3.90.640.10">
    <property type="entry name" value="Actin, Chain A, domain 4"/>
    <property type="match status" value="1"/>
</dbReference>
<dbReference type="SUPFAM" id="SSF53067">
    <property type="entry name" value="Actin-like ATPase domain"/>
    <property type="match status" value="2"/>
</dbReference>
<dbReference type="PANTHER" id="PTHR11937">
    <property type="entry name" value="ACTIN"/>
    <property type="match status" value="1"/>
</dbReference>